<organism evidence="1 4">
    <name type="scientific">Aphanomyces astaci</name>
    <name type="common">Crayfish plague agent</name>
    <dbReference type="NCBI Taxonomy" id="112090"/>
    <lineage>
        <taxon>Eukaryota</taxon>
        <taxon>Sar</taxon>
        <taxon>Stramenopiles</taxon>
        <taxon>Oomycota</taxon>
        <taxon>Saprolegniomycetes</taxon>
        <taxon>Saprolegniales</taxon>
        <taxon>Verrucalvaceae</taxon>
        <taxon>Aphanomyces</taxon>
    </lineage>
</organism>
<sequence length="70" mass="7834">MPPIIPEGPALLFEGQGQGGSLCFPDLPEMQAFKVLFKLRNFIEHIRQYNAQFNFTSIGTNEVKHSGPKT</sequence>
<dbReference type="AlphaFoldDB" id="A0A418DSJ3"/>
<gene>
    <name evidence="2" type="ORF">B5M09_013871</name>
    <name evidence="1" type="ORF">DYB35_011501</name>
</gene>
<reference evidence="2 3" key="1">
    <citation type="submission" date="2018-07" db="EMBL/GenBank/DDBJ databases">
        <title>Annotation of Aphanomyces astaci genome assembly.</title>
        <authorList>
            <person name="Studholme D.J."/>
        </authorList>
    </citation>
    <scope>NUCLEOTIDE SEQUENCE [LARGE SCALE GENOMIC DNA]</scope>
    <source>
        <strain evidence="2">Pc</strain>
    </source>
</reference>
<comment type="caution">
    <text evidence="1">The sequence shown here is derived from an EMBL/GenBank/DDBJ whole genome shotgun (WGS) entry which is preliminary data.</text>
</comment>
<reference evidence="1 4" key="2">
    <citation type="submission" date="2018-08" db="EMBL/GenBank/DDBJ databases">
        <title>Aphanomyces genome sequencing and annotation.</title>
        <authorList>
            <person name="Minardi D."/>
            <person name="Oidtmann B."/>
            <person name="Van Der Giezen M."/>
            <person name="Studholme D.J."/>
        </authorList>
    </citation>
    <scope>NUCLEOTIDE SEQUENCE [LARGE SCALE GENOMIC DNA]</scope>
    <source>
        <strain evidence="1 4">Sv</strain>
    </source>
</reference>
<dbReference type="EMBL" id="MZMZ02000011">
    <property type="protein sequence ID" value="RQM31452.1"/>
    <property type="molecule type" value="Genomic_DNA"/>
</dbReference>
<dbReference type="Proteomes" id="UP000285712">
    <property type="component" value="Unassembled WGS sequence"/>
</dbReference>
<evidence type="ECO:0000313" key="3">
    <source>
        <dbReference type="Proteomes" id="UP000284702"/>
    </source>
</evidence>
<evidence type="ECO:0000313" key="2">
    <source>
        <dbReference type="EMBL" id="RQM31452.1"/>
    </source>
</evidence>
<protein>
    <submittedName>
        <fullName evidence="1">Uncharacterized protein</fullName>
    </submittedName>
</protein>
<keyword evidence="3" id="KW-1185">Reference proteome</keyword>
<evidence type="ECO:0000313" key="4">
    <source>
        <dbReference type="Proteomes" id="UP000285712"/>
    </source>
</evidence>
<name>A0A418DSJ3_APHAT</name>
<evidence type="ECO:0000313" key="1">
    <source>
        <dbReference type="EMBL" id="RHY99005.1"/>
    </source>
</evidence>
<dbReference type="EMBL" id="QUTG01001674">
    <property type="protein sequence ID" value="RHY99005.1"/>
    <property type="molecule type" value="Genomic_DNA"/>
</dbReference>
<accession>A0A418DSJ3</accession>
<proteinExistence type="predicted"/>
<dbReference type="Proteomes" id="UP000284702">
    <property type="component" value="Unassembled WGS sequence"/>
</dbReference>